<dbReference type="CDD" id="cd00018">
    <property type="entry name" value="AP2"/>
    <property type="match status" value="1"/>
</dbReference>
<dbReference type="KEGG" id="cmax:111467540"/>
<comment type="subcellular location">
    <subcellularLocation>
        <location evidence="1">Nucleus</location>
    </subcellularLocation>
</comment>
<evidence type="ECO:0000259" key="7">
    <source>
        <dbReference type="PROSITE" id="PS51032"/>
    </source>
</evidence>
<keyword evidence="2" id="KW-0805">Transcription regulation</keyword>
<name>A0A6J1HT39_CUCMA</name>
<dbReference type="Gene3D" id="3.30.730.10">
    <property type="entry name" value="AP2/ERF domain"/>
    <property type="match status" value="1"/>
</dbReference>
<keyword evidence="5" id="KW-0539">Nucleus</keyword>
<feature type="compositionally biased region" description="Polar residues" evidence="6">
    <location>
        <begin position="197"/>
        <end position="207"/>
    </location>
</feature>
<dbReference type="GO" id="GO:0005634">
    <property type="term" value="C:nucleus"/>
    <property type="evidence" value="ECO:0007669"/>
    <property type="project" value="UniProtKB-SubCell"/>
</dbReference>
<evidence type="ECO:0000256" key="5">
    <source>
        <dbReference type="ARBA" id="ARBA00023242"/>
    </source>
</evidence>
<organism evidence="8 9">
    <name type="scientific">Cucurbita maxima</name>
    <name type="common">Pumpkin</name>
    <name type="synonym">Winter squash</name>
    <dbReference type="NCBI Taxonomy" id="3661"/>
    <lineage>
        <taxon>Eukaryota</taxon>
        <taxon>Viridiplantae</taxon>
        <taxon>Streptophyta</taxon>
        <taxon>Embryophyta</taxon>
        <taxon>Tracheophyta</taxon>
        <taxon>Spermatophyta</taxon>
        <taxon>Magnoliopsida</taxon>
        <taxon>eudicotyledons</taxon>
        <taxon>Gunneridae</taxon>
        <taxon>Pentapetalae</taxon>
        <taxon>rosids</taxon>
        <taxon>fabids</taxon>
        <taxon>Cucurbitales</taxon>
        <taxon>Cucurbitaceae</taxon>
        <taxon>Cucurbiteae</taxon>
        <taxon>Cucurbita</taxon>
    </lineage>
</organism>
<keyword evidence="4" id="KW-0804">Transcription</keyword>
<dbReference type="OrthoDB" id="1917565at2759"/>
<dbReference type="RefSeq" id="XP_022968247.1">
    <property type="nucleotide sequence ID" value="XM_023112479.1"/>
</dbReference>
<dbReference type="InterPro" id="IPR036955">
    <property type="entry name" value="AP2/ERF_dom_sf"/>
</dbReference>
<dbReference type="GeneID" id="111467540"/>
<feature type="region of interest" description="Disordered" evidence="6">
    <location>
        <begin position="171"/>
        <end position="209"/>
    </location>
</feature>
<dbReference type="Proteomes" id="UP000504608">
    <property type="component" value="Unplaced"/>
</dbReference>
<evidence type="ECO:0000256" key="1">
    <source>
        <dbReference type="ARBA" id="ARBA00004123"/>
    </source>
</evidence>
<feature type="region of interest" description="Disordered" evidence="6">
    <location>
        <begin position="263"/>
        <end position="307"/>
    </location>
</feature>
<dbReference type="PROSITE" id="PS51032">
    <property type="entry name" value="AP2_ERF"/>
    <property type="match status" value="1"/>
</dbReference>
<gene>
    <name evidence="9" type="primary">LOC111467540</name>
</gene>
<dbReference type="SMART" id="SM00380">
    <property type="entry name" value="AP2"/>
    <property type="match status" value="1"/>
</dbReference>
<feature type="domain" description="AP2/ERF" evidence="7">
    <location>
        <begin position="207"/>
        <end position="267"/>
    </location>
</feature>
<accession>A0A6J1HT39</accession>
<evidence type="ECO:0000256" key="6">
    <source>
        <dbReference type="SAM" id="MobiDB-lite"/>
    </source>
</evidence>
<dbReference type="SUPFAM" id="SSF54171">
    <property type="entry name" value="DNA-binding domain"/>
    <property type="match status" value="1"/>
</dbReference>
<sequence>MSALFILAVIGALLQLWFSSSAFFSLCCFWQRLILVQQSFSMLFRFKWTCSGVKFSWTFRIKQFLLRFSTLHFRCFDSQKSSIVSVRLFINYSVLVLLNLSYYSLMPHPNQRSVSDRKFKQSTNFSGDPKMRRKVRIICYDPDATDASSSEDEGEVYGRLRRRLNKKNRIIHEIDLPTPMNAPESKSSKSSNNGNKYPQSRRLSSSKYKGVRQRPWGKWAAEIRDPFKRSRVWLGTYDNAEEAFQAYESKRLQFEAMAAEMASGNGTVSDQTDSSVSTTETTMSRTSPPSVLEWNDSSSQSREGDSIKEKTDTNMHYLQEADLGNEFGWSLADGIGMFLDDFASLDNTHFFVFADADDEPCFLPNFDCDHIWNAEISSWLDEPINITCS</sequence>
<evidence type="ECO:0000256" key="4">
    <source>
        <dbReference type="ARBA" id="ARBA00023163"/>
    </source>
</evidence>
<evidence type="ECO:0000313" key="9">
    <source>
        <dbReference type="RefSeq" id="XP_022968247.1"/>
    </source>
</evidence>
<dbReference type="PANTHER" id="PTHR31194">
    <property type="entry name" value="SHN SHINE , DNA BINDING / TRANSCRIPTION FACTOR"/>
    <property type="match status" value="1"/>
</dbReference>
<dbReference type="InterPro" id="IPR016177">
    <property type="entry name" value="DNA-bd_dom_sf"/>
</dbReference>
<dbReference type="GO" id="GO:0003677">
    <property type="term" value="F:DNA binding"/>
    <property type="evidence" value="ECO:0007669"/>
    <property type="project" value="UniProtKB-KW"/>
</dbReference>
<dbReference type="InterPro" id="IPR001471">
    <property type="entry name" value="AP2/ERF_dom"/>
</dbReference>
<dbReference type="Pfam" id="PF00847">
    <property type="entry name" value="AP2"/>
    <property type="match status" value="1"/>
</dbReference>
<keyword evidence="3" id="KW-0238">DNA-binding</keyword>
<evidence type="ECO:0000313" key="8">
    <source>
        <dbReference type="Proteomes" id="UP000504608"/>
    </source>
</evidence>
<evidence type="ECO:0000256" key="2">
    <source>
        <dbReference type="ARBA" id="ARBA00023015"/>
    </source>
</evidence>
<evidence type="ECO:0000256" key="3">
    <source>
        <dbReference type="ARBA" id="ARBA00023125"/>
    </source>
</evidence>
<proteinExistence type="predicted"/>
<dbReference type="PRINTS" id="PR00367">
    <property type="entry name" value="ETHRSPELEMNT"/>
</dbReference>
<keyword evidence="8" id="KW-1185">Reference proteome</keyword>
<dbReference type="AlphaFoldDB" id="A0A6J1HT39"/>
<dbReference type="InterPro" id="IPR050913">
    <property type="entry name" value="AP2/ERF_ERF"/>
</dbReference>
<dbReference type="GO" id="GO:0003700">
    <property type="term" value="F:DNA-binding transcription factor activity"/>
    <property type="evidence" value="ECO:0007669"/>
    <property type="project" value="InterPro"/>
</dbReference>
<dbReference type="PANTHER" id="PTHR31194:SF62">
    <property type="entry name" value="ETHYLENE-RESPONSIVE TRANSCRIPTION FACTOR ERF118"/>
    <property type="match status" value="1"/>
</dbReference>
<reference evidence="9" key="1">
    <citation type="submission" date="2025-08" db="UniProtKB">
        <authorList>
            <consortium name="RefSeq"/>
        </authorList>
    </citation>
    <scope>IDENTIFICATION</scope>
    <source>
        <tissue evidence="9">Young leaves</tissue>
    </source>
</reference>
<protein>
    <submittedName>
        <fullName evidence="9">Ethylene-responsive transcription factor ERF118-like</fullName>
    </submittedName>
</protein>
<feature type="compositionally biased region" description="Low complexity" evidence="6">
    <location>
        <begin position="267"/>
        <end position="290"/>
    </location>
</feature>